<reference evidence="2 3" key="1">
    <citation type="submission" date="2018-03" db="EMBL/GenBank/DDBJ databases">
        <title>Genomic Encyclopedia of Archaeal and Bacterial Type Strains, Phase II (KMG-II): from individual species to whole genera.</title>
        <authorList>
            <person name="Goeker M."/>
        </authorList>
    </citation>
    <scope>NUCLEOTIDE SEQUENCE [LARGE SCALE GENOMIC DNA]</scope>
    <source>
        <strain evidence="2 3">DSM 13175</strain>
    </source>
</reference>
<dbReference type="Gene3D" id="1.10.260.40">
    <property type="entry name" value="lambda repressor-like DNA-binding domains"/>
    <property type="match status" value="1"/>
</dbReference>
<dbReference type="AlphaFoldDB" id="A0A2T0W826"/>
<evidence type="ECO:0000313" key="3">
    <source>
        <dbReference type="Proteomes" id="UP000238205"/>
    </source>
</evidence>
<dbReference type="RefSeq" id="WP_106192620.1">
    <property type="nucleotide sequence ID" value="NZ_PVTO01000008.1"/>
</dbReference>
<keyword evidence="3" id="KW-1185">Reference proteome</keyword>
<dbReference type="SUPFAM" id="SSF47413">
    <property type="entry name" value="lambda repressor-like DNA-binding domains"/>
    <property type="match status" value="1"/>
</dbReference>
<sequence length="111" mass="13253">MLMFDCTKLKEGRVLKGYTLQEVADQRQIDIHAYWRLEKGKTDLKVFHLLKLTDILDQPIEYFLTAQYTQEDFRKIICTLKFLHENTENNQLTDRRFNDGLELLEQSLSIN</sequence>
<proteinExistence type="predicted"/>
<evidence type="ECO:0000259" key="1">
    <source>
        <dbReference type="PROSITE" id="PS50943"/>
    </source>
</evidence>
<dbReference type="InterPro" id="IPR010982">
    <property type="entry name" value="Lambda_DNA-bd_dom_sf"/>
</dbReference>
<gene>
    <name evidence="2" type="ORF">CLV38_10887</name>
</gene>
<dbReference type="CDD" id="cd00093">
    <property type="entry name" value="HTH_XRE"/>
    <property type="match status" value="1"/>
</dbReference>
<accession>A0A2T0W826</accession>
<organism evidence="2 3">
    <name type="scientific">Alkalibacterium olivapovliticus</name>
    <dbReference type="NCBI Taxonomy" id="99907"/>
    <lineage>
        <taxon>Bacteria</taxon>
        <taxon>Bacillati</taxon>
        <taxon>Bacillota</taxon>
        <taxon>Bacilli</taxon>
        <taxon>Lactobacillales</taxon>
        <taxon>Carnobacteriaceae</taxon>
        <taxon>Alkalibacterium</taxon>
    </lineage>
</organism>
<comment type="caution">
    <text evidence="2">The sequence shown here is derived from an EMBL/GenBank/DDBJ whole genome shotgun (WGS) entry which is preliminary data.</text>
</comment>
<dbReference type="Proteomes" id="UP000238205">
    <property type="component" value="Unassembled WGS sequence"/>
</dbReference>
<name>A0A2T0W826_9LACT</name>
<dbReference type="EMBL" id="PVTO01000008">
    <property type="protein sequence ID" value="PRY82877.1"/>
    <property type="molecule type" value="Genomic_DNA"/>
</dbReference>
<dbReference type="PROSITE" id="PS50943">
    <property type="entry name" value="HTH_CROC1"/>
    <property type="match status" value="1"/>
</dbReference>
<feature type="domain" description="HTH cro/C1-type" evidence="1">
    <location>
        <begin position="9"/>
        <end position="63"/>
    </location>
</feature>
<dbReference type="OrthoDB" id="9812960at2"/>
<dbReference type="SMART" id="SM00530">
    <property type="entry name" value="HTH_XRE"/>
    <property type="match status" value="1"/>
</dbReference>
<dbReference type="InterPro" id="IPR001387">
    <property type="entry name" value="Cro/C1-type_HTH"/>
</dbReference>
<evidence type="ECO:0000313" key="2">
    <source>
        <dbReference type="EMBL" id="PRY82877.1"/>
    </source>
</evidence>
<protein>
    <recommendedName>
        <fullName evidence="1">HTH cro/C1-type domain-containing protein</fullName>
    </recommendedName>
</protein>
<dbReference type="GO" id="GO:0003677">
    <property type="term" value="F:DNA binding"/>
    <property type="evidence" value="ECO:0007669"/>
    <property type="project" value="InterPro"/>
</dbReference>